<dbReference type="VEuPathDB" id="VectorBase:PPAI001614"/>
<proteinExistence type="predicted"/>
<accession>A0A1B0D2P1</accession>
<name>A0A1B0D2P1_PHLPP</name>
<protein>
    <submittedName>
        <fullName evidence="1">Uncharacterized protein</fullName>
    </submittedName>
</protein>
<evidence type="ECO:0000313" key="1">
    <source>
        <dbReference type="EnsemblMetazoa" id="PPAI001614-PA"/>
    </source>
</evidence>
<reference evidence="1" key="1">
    <citation type="submission" date="2022-08" db="UniProtKB">
        <authorList>
            <consortium name="EnsemblMetazoa"/>
        </authorList>
    </citation>
    <scope>IDENTIFICATION</scope>
    <source>
        <strain evidence="1">Israel</strain>
    </source>
</reference>
<dbReference type="AlphaFoldDB" id="A0A1B0D2P1"/>
<dbReference type="Proteomes" id="UP000092462">
    <property type="component" value="Unassembled WGS sequence"/>
</dbReference>
<organism evidence="1 2">
    <name type="scientific">Phlebotomus papatasi</name>
    <name type="common">Sandfly</name>
    <dbReference type="NCBI Taxonomy" id="29031"/>
    <lineage>
        <taxon>Eukaryota</taxon>
        <taxon>Metazoa</taxon>
        <taxon>Ecdysozoa</taxon>
        <taxon>Arthropoda</taxon>
        <taxon>Hexapoda</taxon>
        <taxon>Insecta</taxon>
        <taxon>Pterygota</taxon>
        <taxon>Neoptera</taxon>
        <taxon>Endopterygota</taxon>
        <taxon>Diptera</taxon>
        <taxon>Nematocera</taxon>
        <taxon>Psychodoidea</taxon>
        <taxon>Psychodidae</taxon>
        <taxon>Phlebotomus</taxon>
        <taxon>Phlebotomus</taxon>
    </lineage>
</organism>
<keyword evidence="2" id="KW-1185">Reference proteome</keyword>
<sequence>MSSTTSTPQMGIGVGVDRPPGVDTNGSSGEHPPLQGYDQVSQIPKNFLHFLSFLKLFFVLQNNYNPNEI</sequence>
<dbReference type="EMBL" id="AJVK01023015">
    <property type="status" value="NOT_ANNOTATED_CDS"/>
    <property type="molecule type" value="Genomic_DNA"/>
</dbReference>
<evidence type="ECO:0000313" key="2">
    <source>
        <dbReference type="Proteomes" id="UP000092462"/>
    </source>
</evidence>
<dbReference type="EnsemblMetazoa" id="PPAI001614-RA">
    <property type="protein sequence ID" value="PPAI001614-PA"/>
    <property type="gene ID" value="PPAI001614"/>
</dbReference>